<reference evidence="3" key="2">
    <citation type="submission" date="2021-03" db="UniProtKB">
        <authorList>
            <consortium name="EnsemblPlants"/>
        </authorList>
    </citation>
    <scope>IDENTIFICATION</scope>
</reference>
<dbReference type="InterPro" id="IPR052929">
    <property type="entry name" value="RNase_H-like_EbsB-rel"/>
</dbReference>
<evidence type="ECO:0000259" key="2">
    <source>
        <dbReference type="Pfam" id="PF13966"/>
    </source>
</evidence>
<reference evidence="3" key="1">
    <citation type="submission" date="2018-11" db="EMBL/GenBank/DDBJ databases">
        <authorList>
            <person name="Grassa J C."/>
        </authorList>
    </citation>
    <scope>NUCLEOTIDE SEQUENCE [LARGE SCALE GENOMIC DNA]</scope>
</reference>
<dbReference type="InterPro" id="IPR036397">
    <property type="entry name" value="RNaseH_sf"/>
</dbReference>
<dbReference type="PANTHER" id="PTHR47074:SF11">
    <property type="entry name" value="REVERSE TRANSCRIPTASE-LIKE PROTEIN"/>
    <property type="match status" value="1"/>
</dbReference>
<protein>
    <recommendedName>
        <fullName evidence="5">RNase H type-1 domain-containing protein</fullName>
    </recommendedName>
</protein>
<feature type="domain" description="Reverse transcriptase zinc-binding" evidence="2">
    <location>
        <begin position="57"/>
        <end position="147"/>
    </location>
</feature>
<dbReference type="GO" id="GO:0003676">
    <property type="term" value="F:nucleic acid binding"/>
    <property type="evidence" value="ECO:0007669"/>
    <property type="project" value="InterPro"/>
</dbReference>
<dbReference type="InterPro" id="IPR012337">
    <property type="entry name" value="RNaseH-like_sf"/>
</dbReference>
<dbReference type="SUPFAM" id="SSF53098">
    <property type="entry name" value="Ribonuclease H-like"/>
    <property type="match status" value="1"/>
</dbReference>
<dbReference type="InterPro" id="IPR044730">
    <property type="entry name" value="RNase_H-like_dom_plant"/>
</dbReference>
<feature type="domain" description="RNase H type-1" evidence="1">
    <location>
        <begin position="253"/>
        <end position="373"/>
    </location>
</feature>
<keyword evidence="4" id="KW-1185">Reference proteome</keyword>
<evidence type="ECO:0000259" key="1">
    <source>
        <dbReference type="Pfam" id="PF13456"/>
    </source>
</evidence>
<dbReference type="Gramene" id="evm.model.04.1553">
    <property type="protein sequence ID" value="cds.evm.model.04.1553"/>
    <property type="gene ID" value="evm.TU.04.1553"/>
</dbReference>
<dbReference type="CDD" id="cd06222">
    <property type="entry name" value="RNase_H_like"/>
    <property type="match status" value="1"/>
</dbReference>
<dbReference type="GO" id="GO:0004523">
    <property type="term" value="F:RNA-DNA hybrid ribonuclease activity"/>
    <property type="evidence" value="ECO:0007669"/>
    <property type="project" value="InterPro"/>
</dbReference>
<organism evidence="3 4">
    <name type="scientific">Cannabis sativa</name>
    <name type="common">Hemp</name>
    <name type="synonym">Marijuana</name>
    <dbReference type="NCBI Taxonomy" id="3483"/>
    <lineage>
        <taxon>Eukaryota</taxon>
        <taxon>Viridiplantae</taxon>
        <taxon>Streptophyta</taxon>
        <taxon>Embryophyta</taxon>
        <taxon>Tracheophyta</taxon>
        <taxon>Spermatophyta</taxon>
        <taxon>Magnoliopsida</taxon>
        <taxon>eudicotyledons</taxon>
        <taxon>Gunneridae</taxon>
        <taxon>Pentapetalae</taxon>
        <taxon>rosids</taxon>
        <taxon>fabids</taxon>
        <taxon>Rosales</taxon>
        <taxon>Cannabaceae</taxon>
        <taxon>Cannabis</taxon>
    </lineage>
</organism>
<dbReference type="EnsemblPlants" id="evm.model.04.1553">
    <property type="protein sequence ID" value="cds.evm.model.04.1553"/>
    <property type="gene ID" value="evm.TU.04.1553"/>
</dbReference>
<dbReference type="Pfam" id="PF13966">
    <property type="entry name" value="zf-RVT"/>
    <property type="match status" value="1"/>
</dbReference>
<dbReference type="Gene3D" id="3.30.420.10">
    <property type="entry name" value="Ribonuclease H-like superfamily/Ribonuclease H"/>
    <property type="match status" value="1"/>
</dbReference>
<evidence type="ECO:0008006" key="5">
    <source>
        <dbReference type="Google" id="ProtNLM"/>
    </source>
</evidence>
<dbReference type="OMA" id="HENTGCY"/>
<dbReference type="Proteomes" id="UP000596661">
    <property type="component" value="Chromosome 4"/>
</dbReference>
<dbReference type="InterPro" id="IPR026960">
    <property type="entry name" value="RVT-Znf"/>
</dbReference>
<dbReference type="PANTHER" id="PTHR47074">
    <property type="entry name" value="BNAC02G40300D PROTEIN"/>
    <property type="match status" value="1"/>
</dbReference>
<gene>
    <name evidence="3" type="primary">LOC115713630</name>
</gene>
<evidence type="ECO:0000313" key="4">
    <source>
        <dbReference type="Proteomes" id="UP000596661"/>
    </source>
</evidence>
<name>A0A803PDK3_CANSA</name>
<dbReference type="InterPro" id="IPR002156">
    <property type="entry name" value="RNaseH_domain"/>
</dbReference>
<dbReference type="OrthoDB" id="1750965at2759"/>
<sequence length="404" mass="45649">MGATVNQLMLCEEIKWDVDVVNDLFEDRDKDIILSIPLSTTRIEDQWYWLHENTGCYSVKSSYKWIQENKGQWSTAMESSFWRVFWKTKVPPKVLHFAWKAVCGCLPTRVQLQTKHVPVQLQCVFCNREEESIMHVLVHCQFARSCWSRSAVSLGQVAAATFGDWLQDVLSRGHVGMFEEALMTSWSIWKARNDLLWNKKAQVAADVVFSARTVFNHWNNARSNRFEPLPAIVNTLCTSEHWIAPEMNWVKVNVDGAIFASTQSYGVGGIARGSDGRLIEAFCLHKADCVQPSLVEAIGVKEALSWIKEKGWQRIILEADSLVVVQALESNVEMQSVFGSVIVDCINLLNSLVNVYVRFVKRSANNTAHCLARGACYWSDCIFVSSNVPSAINIVVSADLAFLF</sequence>
<dbReference type="EMBL" id="UZAU01000393">
    <property type="status" value="NOT_ANNOTATED_CDS"/>
    <property type="molecule type" value="Genomic_DNA"/>
</dbReference>
<evidence type="ECO:0000313" key="3">
    <source>
        <dbReference type="EnsemblPlants" id="cds.evm.model.04.1553"/>
    </source>
</evidence>
<accession>A0A803PDK3</accession>
<dbReference type="Pfam" id="PF13456">
    <property type="entry name" value="RVT_3"/>
    <property type="match status" value="1"/>
</dbReference>
<dbReference type="AlphaFoldDB" id="A0A803PDK3"/>
<proteinExistence type="predicted"/>